<dbReference type="OrthoDB" id="343092at2759"/>
<keyword evidence="6" id="KW-0227">DNA damage</keyword>
<dbReference type="GO" id="GO:0016787">
    <property type="term" value="F:hydrolase activity"/>
    <property type="evidence" value="ECO:0007669"/>
    <property type="project" value="UniProtKB-KW"/>
</dbReference>
<dbReference type="AlphaFoldDB" id="A0A8M8UZN6"/>
<accession>A0A8M8UZN6</accession>
<reference evidence="15" key="1">
    <citation type="submission" date="2025-08" db="UniProtKB">
        <authorList>
            <consortium name="RefSeq"/>
        </authorList>
    </citation>
    <scope>IDENTIFICATION</scope>
</reference>
<name>A0A8M8UZN6_SESIN</name>
<evidence type="ECO:0000256" key="3">
    <source>
        <dbReference type="ARBA" id="ARBA00022722"/>
    </source>
</evidence>
<keyword evidence="12" id="KW-0469">Meiosis</keyword>
<dbReference type="GO" id="GO:0006281">
    <property type="term" value="P:DNA repair"/>
    <property type="evidence" value="ECO:0007669"/>
    <property type="project" value="UniProtKB-KW"/>
</dbReference>
<evidence type="ECO:0000256" key="11">
    <source>
        <dbReference type="ARBA" id="ARBA00023242"/>
    </source>
</evidence>
<keyword evidence="13" id="KW-1133">Transmembrane helix</keyword>
<organism evidence="14 15">
    <name type="scientific">Sesamum indicum</name>
    <name type="common">Oriental sesame</name>
    <name type="synonym">Sesamum orientale</name>
    <dbReference type="NCBI Taxonomy" id="4182"/>
    <lineage>
        <taxon>Eukaryota</taxon>
        <taxon>Viridiplantae</taxon>
        <taxon>Streptophyta</taxon>
        <taxon>Embryophyta</taxon>
        <taxon>Tracheophyta</taxon>
        <taxon>Spermatophyta</taxon>
        <taxon>Magnoliopsida</taxon>
        <taxon>eudicotyledons</taxon>
        <taxon>Gunneridae</taxon>
        <taxon>Pentapetalae</taxon>
        <taxon>asterids</taxon>
        <taxon>lamiids</taxon>
        <taxon>Lamiales</taxon>
        <taxon>Pedaliaceae</taxon>
        <taxon>Sesamum</taxon>
    </lineage>
</organism>
<keyword evidence="10" id="KW-0234">DNA repair</keyword>
<keyword evidence="13" id="KW-0812">Transmembrane</keyword>
<evidence type="ECO:0000256" key="1">
    <source>
        <dbReference type="ARBA" id="ARBA00001946"/>
    </source>
</evidence>
<evidence type="ECO:0000256" key="9">
    <source>
        <dbReference type="ARBA" id="ARBA00023172"/>
    </source>
</evidence>
<dbReference type="GO" id="GO:0004519">
    <property type="term" value="F:endonuclease activity"/>
    <property type="evidence" value="ECO:0007669"/>
    <property type="project" value="UniProtKB-KW"/>
</dbReference>
<comment type="cofactor">
    <cofactor evidence="1">
        <name>Mg(2+)</name>
        <dbReference type="ChEBI" id="CHEBI:18420"/>
    </cofactor>
</comment>
<dbReference type="GO" id="GO:0005634">
    <property type="term" value="C:nucleus"/>
    <property type="evidence" value="ECO:0007669"/>
    <property type="project" value="UniProtKB-SubCell"/>
</dbReference>
<comment type="subcellular location">
    <subcellularLocation>
        <location evidence="2">Nucleus</location>
    </subcellularLocation>
</comment>
<dbReference type="PANTHER" id="PTHR21077:SF5">
    <property type="entry name" value="CROSSOVER JUNCTION ENDONUCLEASE MMS4"/>
    <property type="match status" value="1"/>
</dbReference>
<evidence type="ECO:0000256" key="6">
    <source>
        <dbReference type="ARBA" id="ARBA00022763"/>
    </source>
</evidence>
<evidence type="ECO:0000313" key="15">
    <source>
        <dbReference type="RefSeq" id="XP_020552338.1"/>
    </source>
</evidence>
<keyword evidence="3" id="KW-0540">Nuclease</keyword>
<dbReference type="RefSeq" id="XP_020552338.1">
    <property type="nucleotide sequence ID" value="XM_020696679.1"/>
</dbReference>
<dbReference type="Proteomes" id="UP000504604">
    <property type="component" value="Linkage group LG9"/>
</dbReference>
<evidence type="ECO:0000256" key="4">
    <source>
        <dbReference type="ARBA" id="ARBA00022723"/>
    </source>
</evidence>
<dbReference type="GO" id="GO:0046872">
    <property type="term" value="F:metal ion binding"/>
    <property type="evidence" value="ECO:0007669"/>
    <property type="project" value="UniProtKB-KW"/>
</dbReference>
<keyword evidence="13" id="KW-0472">Membrane</keyword>
<feature type="transmembrane region" description="Helical" evidence="13">
    <location>
        <begin position="111"/>
        <end position="134"/>
    </location>
</feature>
<dbReference type="GO" id="GO:0051321">
    <property type="term" value="P:meiotic cell cycle"/>
    <property type="evidence" value="ECO:0007669"/>
    <property type="project" value="UniProtKB-KW"/>
</dbReference>
<keyword evidence="7" id="KW-0378">Hydrolase</keyword>
<keyword evidence="4" id="KW-0479">Metal-binding</keyword>
<dbReference type="GeneID" id="105171230"/>
<dbReference type="InterPro" id="IPR033310">
    <property type="entry name" value="Mms4/EME1/EME2"/>
</dbReference>
<evidence type="ECO:0000256" key="13">
    <source>
        <dbReference type="SAM" id="Phobius"/>
    </source>
</evidence>
<dbReference type="Gene3D" id="3.40.50.10130">
    <property type="match status" value="1"/>
</dbReference>
<dbReference type="GO" id="GO:0006310">
    <property type="term" value="P:DNA recombination"/>
    <property type="evidence" value="ECO:0007669"/>
    <property type="project" value="UniProtKB-KW"/>
</dbReference>
<evidence type="ECO:0000256" key="5">
    <source>
        <dbReference type="ARBA" id="ARBA00022759"/>
    </source>
</evidence>
<evidence type="ECO:0000256" key="7">
    <source>
        <dbReference type="ARBA" id="ARBA00022801"/>
    </source>
</evidence>
<evidence type="ECO:0000313" key="14">
    <source>
        <dbReference type="Proteomes" id="UP000504604"/>
    </source>
</evidence>
<gene>
    <name evidence="15" type="primary">LOC105171230</name>
</gene>
<evidence type="ECO:0000256" key="10">
    <source>
        <dbReference type="ARBA" id="ARBA00023204"/>
    </source>
</evidence>
<keyword evidence="14" id="KW-1185">Reference proteome</keyword>
<keyword evidence="8" id="KW-0460">Magnesium</keyword>
<keyword evidence="9" id="KW-0233">DNA recombination</keyword>
<evidence type="ECO:0000256" key="8">
    <source>
        <dbReference type="ARBA" id="ARBA00022842"/>
    </source>
</evidence>
<keyword evidence="11" id="KW-0539">Nucleus</keyword>
<sequence>MDEKKQLKEQEKLFTAASKAEGAEMKKYKTEMQKWEMAKYTRKSIVGEIDKKVVELGSIGGHLVTRFAEKGVTYCTTSNPMERTIVWTKVVPKETYVVIDLPLLVNIFMKIFYVLIHSVAMNAILIPLGTHMVYKYVN</sequence>
<evidence type="ECO:0000256" key="2">
    <source>
        <dbReference type="ARBA" id="ARBA00004123"/>
    </source>
</evidence>
<dbReference type="GO" id="GO:0048476">
    <property type="term" value="C:Holliday junction resolvase complex"/>
    <property type="evidence" value="ECO:0007669"/>
    <property type="project" value="InterPro"/>
</dbReference>
<keyword evidence="5" id="KW-0255">Endonuclease</keyword>
<proteinExistence type="predicted"/>
<protein>
    <submittedName>
        <fullName evidence="15">Crossover junction endonuclease EME1B-like isoform X1</fullName>
    </submittedName>
</protein>
<evidence type="ECO:0000256" key="12">
    <source>
        <dbReference type="ARBA" id="ARBA00023254"/>
    </source>
</evidence>
<dbReference type="PANTHER" id="PTHR21077">
    <property type="entry name" value="EME1 PROTEIN"/>
    <property type="match status" value="1"/>
</dbReference>